<proteinExistence type="predicted"/>
<keyword evidence="1" id="KW-0862">Zinc</keyword>
<dbReference type="EMBL" id="BAMD01000132">
    <property type="protein sequence ID" value="GAF05820.1"/>
    <property type="molecule type" value="Genomic_DNA"/>
</dbReference>
<dbReference type="SUPFAM" id="SSF158745">
    <property type="entry name" value="LanC-like"/>
    <property type="match status" value="1"/>
</dbReference>
<keyword evidence="1" id="KW-0479">Metal-binding</keyword>
<accession>W7Y4J3</accession>
<dbReference type="STRING" id="869213.GCA_000517085_03740"/>
<dbReference type="AlphaFoldDB" id="W7Y4J3"/>
<sequence>MHSKVHSYNINLMNYNSVRNDVLSYLGTLLDQYDFSIVEDNSLFKGNSSKLLILFELYRLKSNQQNLNNIQIFADDIKENINDYSDLSFGSGVFGVLFVLLSLNREKVIKIDRELKIKHLSLADEYLNNLFKQKNYDLQQGAIGLGIYAIECLNNKIDSRNILIKITDWLIDSCNKKEDGVFWKYYLQNQNGLSICIGQLHGLTSILTFLSIARRYLSLKYVVKIDDLTSRGLKFLMSTRYATKGNYFPIAIDLSNSNRFNDTRSNITYCMSEIGIYFGLKRINEHINIISLNKEIVQIDEFIYNSINLNNYTNPFFCHGFTGALYYFILKHKPDYSLYSLQMIAEIVSRLKQQDISLGNANLLSGSTGIILTLLKF</sequence>
<dbReference type="PRINTS" id="PR01950">
    <property type="entry name" value="LANCSUPER"/>
</dbReference>
<feature type="binding site" evidence="1">
    <location>
        <position position="318"/>
    </location>
    <ligand>
        <name>Zn(2+)</name>
        <dbReference type="ChEBI" id="CHEBI:29105"/>
    </ligand>
</feature>
<dbReference type="PRINTS" id="PR01955">
    <property type="entry name" value="LANCFRANKIA"/>
</dbReference>
<gene>
    <name evidence="2" type="ORF">JCM21142_114574</name>
</gene>
<evidence type="ECO:0000256" key="1">
    <source>
        <dbReference type="PIRSR" id="PIRSR607822-1"/>
    </source>
</evidence>
<keyword evidence="3" id="KW-1185">Reference proteome</keyword>
<feature type="binding site" evidence="1">
    <location>
        <position position="319"/>
    </location>
    <ligand>
        <name>Zn(2+)</name>
        <dbReference type="ChEBI" id="CHEBI:29105"/>
    </ligand>
</feature>
<dbReference type="InterPro" id="IPR007822">
    <property type="entry name" value="LANC-like"/>
</dbReference>
<dbReference type="Proteomes" id="UP000019402">
    <property type="component" value="Unassembled WGS sequence"/>
</dbReference>
<feature type="binding site" evidence="1">
    <location>
        <position position="270"/>
    </location>
    <ligand>
        <name>Zn(2+)</name>
        <dbReference type="ChEBI" id="CHEBI:29105"/>
    </ligand>
</feature>
<reference evidence="2 3" key="1">
    <citation type="journal article" date="2014" name="Genome Announc.">
        <title>Draft Genome Sequence of Cytophaga fermentans JCM 21142T, a Facultative Anaerobe Isolated from Marine Mud.</title>
        <authorList>
            <person name="Starns D."/>
            <person name="Oshima K."/>
            <person name="Suda W."/>
            <person name="Iino T."/>
            <person name="Yuki M."/>
            <person name="Inoue J."/>
            <person name="Kitamura K."/>
            <person name="Iida T."/>
            <person name="Darby A."/>
            <person name="Hattori M."/>
            <person name="Ohkuma M."/>
        </authorList>
    </citation>
    <scope>NUCLEOTIDE SEQUENCE [LARGE SCALE GENOMIC DNA]</scope>
    <source>
        <strain evidence="2 3">JCM 21142</strain>
    </source>
</reference>
<dbReference type="Gene3D" id="1.50.10.20">
    <property type="match status" value="1"/>
</dbReference>
<comment type="caution">
    <text evidence="2">The sequence shown here is derived from an EMBL/GenBank/DDBJ whole genome shotgun (WGS) entry which is preliminary data.</text>
</comment>
<evidence type="ECO:0000313" key="2">
    <source>
        <dbReference type="EMBL" id="GAF05820.1"/>
    </source>
</evidence>
<dbReference type="GO" id="GO:0046872">
    <property type="term" value="F:metal ion binding"/>
    <property type="evidence" value="ECO:0007669"/>
    <property type="project" value="UniProtKB-KW"/>
</dbReference>
<evidence type="ECO:0000313" key="3">
    <source>
        <dbReference type="Proteomes" id="UP000019402"/>
    </source>
</evidence>
<protein>
    <submittedName>
        <fullName evidence="2">Lantibiotic modifying enzyme</fullName>
    </submittedName>
</protein>
<dbReference type="Pfam" id="PF05147">
    <property type="entry name" value="LANC_like"/>
    <property type="match status" value="1"/>
</dbReference>
<name>W7Y4J3_9BACT</name>
<dbReference type="GO" id="GO:0031179">
    <property type="term" value="P:peptide modification"/>
    <property type="evidence" value="ECO:0007669"/>
    <property type="project" value="InterPro"/>
</dbReference>
<organism evidence="2 3">
    <name type="scientific">Saccharicrinis fermentans DSM 9555 = JCM 21142</name>
    <dbReference type="NCBI Taxonomy" id="869213"/>
    <lineage>
        <taxon>Bacteria</taxon>
        <taxon>Pseudomonadati</taxon>
        <taxon>Bacteroidota</taxon>
        <taxon>Bacteroidia</taxon>
        <taxon>Marinilabiliales</taxon>
        <taxon>Marinilabiliaceae</taxon>
        <taxon>Saccharicrinis</taxon>
    </lineage>
</organism>